<dbReference type="EMBL" id="ABMABF030000019">
    <property type="protein sequence ID" value="EMJ5136301.1"/>
    <property type="molecule type" value="Genomic_DNA"/>
</dbReference>
<evidence type="ECO:0000313" key="1">
    <source>
        <dbReference type="EMBL" id="EMJ5136301.1"/>
    </source>
</evidence>
<organism evidence="1">
    <name type="scientific">Providencia stuartii</name>
    <dbReference type="NCBI Taxonomy" id="588"/>
    <lineage>
        <taxon>Bacteria</taxon>
        <taxon>Pseudomonadati</taxon>
        <taxon>Pseudomonadota</taxon>
        <taxon>Gammaproteobacteria</taxon>
        <taxon>Enterobacterales</taxon>
        <taxon>Morganellaceae</taxon>
        <taxon>Providencia</taxon>
    </lineage>
</organism>
<protein>
    <submittedName>
        <fullName evidence="1">Uncharacterized protein</fullName>
    </submittedName>
</protein>
<dbReference type="AlphaFoldDB" id="A0AAI9DFM7"/>
<sequence length="100" mass="11899">MSLQKKTCEYDCDNTSIETHNDICEQANLIIQNVDISLAKNKSQRRLLEHDALLIHLMETVFPELINDHDILFKVQSWMSHLHRPSWFERSELKKENNHE</sequence>
<comment type="caution">
    <text evidence="1">The sequence shown here is derived from an EMBL/GenBank/DDBJ whole genome shotgun (WGS) entry which is preliminary data.</text>
</comment>
<accession>A0AAI9DFM7</accession>
<reference evidence="1" key="1">
    <citation type="submission" date="2024-02" db="EMBL/GenBank/DDBJ databases">
        <authorList>
            <consortium name="Clinical and Environmental Microbiology Branch: Whole genome sequencing antimicrobial resistance pathogens in the healthcare setting"/>
        </authorList>
    </citation>
    <scope>NUCLEOTIDE SEQUENCE</scope>
    <source>
        <strain evidence="1">2021GO-0154</strain>
    </source>
</reference>
<gene>
    <name evidence="1" type="ORF">RG298_004096</name>
</gene>
<proteinExistence type="predicted"/>
<name>A0AAI9DFM7_PROST</name>